<dbReference type="AlphaFoldDB" id="A0A2N6UDJ7"/>
<dbReference type="NCBIfam" id="NF033611">
    <property type="entry name" value="SAVED"/>
    <property type="match status" value="1"/>
</dbReference>
<keyword evidence="4" id="KW-1185">Reference proteome</keyword>
<gene>
    <name evidence="3" type="ORF">CJ191_05395</name>
</gene>
<evidence type="ECO:0000259" key="2">
    <source>
        <dbReference type="Pfam" id="PF18145"/>
    </source>
</evidence>
<keyword evidence="1" id="KW-0472">Membrane</keyword>
<protein>
    <recommendedName>
        <fullName evidence="2">SMODS-associated and fused to various effectors domain-containing protein</fullName>
    </recommendedName>
</protein>
<feature type="transmembrane region" description="Helical" evidence="1">
    <location>
        <begin position="6"/>
        <end position="24"/>
    </location>
</feature>
<dbReference type="InterPro" id="IPR040836">
    <property type="entry name" value="SAVED"/>
</dbReference>
<evidence type="ECO:0000313" key="4">
    <source>
        <dbReference type="Proteomes" id="UP000235701"/>
    </source>
</evidence>
<reference evidence="3 4" key="1">
    <citation type="submission" date="2017-09" db="EMBL/GenBank/DDBJ databases">
        <title>Bacterial strain isolated from the female urinary microbiota.</title>
        <authorList>
            <person name="Thomas-White K."/>
            <person name="Kumar N."/>
            <person name="Forster S."/>
            <person name="Putonti C."/>
            <person name="Lawley T."/>
            <person name="Wolfe A.J."/>
        </authorList>
    </citation>
    <scope>NUCLEOTIDE SEQUENCE [LARGE SCALE GENOMIC DNA]</scope>
    <source>
        <strain evidence="3 4">UMB0240</strain>
    </source>
</reference>
<dbReference type="Pfam" id="PF18145">
    <property type="entry name" value="SAVED"/>
    <property type="match status" value="1"/>
</dbReference>
<dbReference type="EMBL" id="PNHQ01000011">
    <property type="protein sequence ID" value="PMC79627.1"/>
    <property type="molecule type" value="Genomic_DNA"/>
</dbReference>
<dbReference type="Proteomes" id="UP000235701">
    <property type="component" value="Unassembled WGS sequence"/>
</dbReference>
<accession>A0A2N6UDJ7</accession>
<comment type="caution">
    <text evidence="3">The sequence shown here is derived from an EMBL/GenBank/DDBJ whole genome shotgun (WGS) entry which is preliminary data.</text>
</comment>
<feature type="transmembrane region" description="Helical" evidence="1">
    <location>
        <begin position="36"/>
        <end position="55"/>
    </location>
</feature>
<dbReference type="RefSeq" id="WP_102199212.1">
    <property type="nucleotide sequence ID" value="NZ_CBCPHS010000004.1"/>
</dbReference>
<feature type="transmembrane region" description="Helical" evidence="1">
    <location>
        <begin position="67"/>
        <end position="85"/>
    </location>
</feature>
<name>A0A2N6UDJ7_9LACT</name>
<keyword evidence="1" id="KW-0812">Transmembrane</keyword>
<keyword evidence="1" id="KW-1133">Transmembrane helix</keyword>
<organism evidence="3 4">
    <name type="scientific">Aerococcus viridans</name>
    <dbReference type="NCBI Taxonomy" id="1377"/>
    <lineage>
        <taxon>Bacteria</taxon>
        <taxon>Bacillati</taxon>
        <taxon>Bacillota</taxon>
        <taxon>Bacilli</taxon>
        <taxon>Lactobacillales</taxon>
        <taxon>Aerococcaceae</taxon>
        <taxon>Aerococcus</taxon>
    </lineage>
</organism>
<evidence type="ECO:0000256" key="1">
    <source>
        <dbReference type="SAM" id="Phobius"/>
    </source>
</evidence>
<evidence type="ECO:0000313" key="3">
    <source>
        <dbReference type="EMBL" id="PMC79627.1"/>
    </source>
</evidence>
<proteinExistence type="predicted"/>
<feature type="domain" description="SMODS-associated and fused to various effectors" evidence="2">
    <location>
        <begin position="152"/>
        <end position="341"/>
    </location>
</feature>
<sequence>MNIENMVQGIVWLLIIIYFFRTMFKKEEEKDIPTLLITGGLSIFSTDIDFLLNLVNSDSKGFRYTDIIQYVFGLTLIVIGSFISYREKKQYHVFNLLGENNKIELIKNDFKVKNIKTGIVRERSIDFMLLLESQKMNEKTNELINKIIRRETETINNYPVKDNIYLTSMAAIPYTVLFGTYLSNRSNIKYINYNRLESEFELLPNEIKKRKRLNINVEKDFCESRTNSSNEVLVSISGTFHIHETDLSKFDVTNQVKISFDNIIENNLSSQQEIVTIANEIVNELINISKRFSSIHVAAAIPGMLSLELGRCIKNRENQLQQIIFYHYIAQYNSRYKYGIVVNGNNKEELIKKG</sequence>